<dbReference type="SUPFAM" id="SSF56281">
    <property type="entry name" value="Metallo-hydrolase/oxidoreductase"/>
    <property type="match status" value="1"/>
</dbReference>
<dbReference type="InterPro" id="IPR036866">
    <property type="entry name" value="RibonucZ/Hydroxyglut_hydro"/>
</dbReference>
<dbReference type="Proteomes" id="UP000053890">
    <property type="component" value="Unassembled WGS sequence"/>
</dbReference>
<sequence>MSTQTTVNAPAPPSNELVIRKLDSNTTIFSLPFARGGVVPFGGRSTAIKLQDGSVWLGASHPLDPATLDAINDLGPVKHIVQFDAEHGMYTKQYHDAFPSAKLYLPVGGVDKWKKKQPLPEGTITFEHGAHETDPFEATTGGEIKSSSFVKAHINQDIAFLHVPTKTLIEADLLMNLPPTEQYSRSSARSTIPFLSGMMKPGSTAQKRFVHYLAAKDKKEMADAAKKVATWDFDRIIPCHGDVIETGGHKAWTDTYAWFLENN</sequence>
<dbReference type="Pfam" id="PF14234">
    <property type="entry name" value="DUF4336"/>
    <property type="match status" value="1"/>
</dbReference>
<dbReference type="OrthoDB" id="421671at2759"/>
<proteinExistence type="predicted"/>
<name>A0A0P9FBC3_RHOGW</name>
<evidence type="ECO:0000313" key="1">
    <source>
        <dbReference type="EMBL" id="KPV72926.1"/>
    </source>
</evidence>
<dbReference type="InterPro" id="IPR025638">
    <property type="entry name" value="DUF4336"/>
</dbReference>
<dbReference type="GeneID" id="28975252"/>
<dbReference type="EMBL" id="KQ474085">
    <property type="protein sequence ID" value="KPV72926.1"/>
    <property type="molecule type" value="Genomic_DNA"/>
</dbReference>
<protein>
    <recommendedName>
        <fullName evidence="3">Metallo-beta-lactamase domain-containing protein</fullName>
    </recommendedName>
</protein>
<accession>A0A0P9FBC3</accession>
<gene>
    <name evidence="1" type="ORF">RHOBADRAFT_46516</name>
</gene>
<dbReference type="OMA" id="IIPDREH"/>
<dbReference type="Gene3D" id="3.60.15.10">
    <property type="entry name" value="Ribonuclease Z/Hydroxyacylglutathione hydrolase-like"/>
    <property type="match status" value="1"/>
</dbReference>
<keyword evidence="2" id="KW-1185">Reference proteome</keyword>
<dbReference type="PANTHER" id="PTHR33835">
    <property type="entry name" value="YALI0C07656P"/>
    <property type="match status" value="1"/>
</dbReference>
<evidence type="ECO:0000313" key="2">
    <source>
        <dbReference type="Proteomes" id="UP000053890"/>
    </source>
</evidence>
<dbReference type="AlphaFoldDB" id="A0A0P9FBC3"/>
<reference evidence="1 2" key="1">
    <citation type="journal article" date="2015" name="Front. Microbiol.">
        <title>Genome sequence of the plant growth promoting endophytic yeast Rhodotorula graminis WP1.</title>
        <authorList>
            <person name="Firrincieli A."/>
            <person name="Otillar R."/>
            <person name="Salamov A."/>
            <person name="Schmutz J."/>
            <person name="Khan Z."/>
            <person name="Redman R.S."/>
            <person name="Fleck N.D."/>
            <person name="Lindquist E."/>
            <person name="Grigoriev I.V."/>
            <person name="Doty S.L."/>
        </authorList>
    </citation>
    <scope>NUCLEOTIDE SEQUENCE [LARGE SCALE GENOMIC DNA]</scope>
    <source>
        <strain evidence="1 2">WP1</strain>
    </source>
</reference>
<dbReference type="RefSeq" id="XP_018268975.1">
    <property type="nucleotide sequence ID" value="XM_018414804.1"/>
</dbReference>
<organism evidence="1 2">
    <name type="scientific">Rhodotorula graminis (strain WP1)</name>
    <dbReference type="NCBI Taxonomy" id="578459"/>
    <lineage>
        <taxon>Eukaryota</taxon>
        <taxon>Fungi</taxon>
        <taxon>Dikarya</taxon>
        <taxon>Basidiomycota</taxon>
        <taxon>Pucciniomycotina</taxon>
        <taxon>Microbotryomycetes</taxon>
        <taxon>Sporidiobolales</taxon>
        <taxon>Sporidiobolaceae</taxon>
        <taxon>Rhodotorula</taxon>
    </lineage>
</organism>
<evidence type="ECO:0008006" key="3">
    <source>
        <dbReference type="Google" id="ProtNLM"/>
    </source>
</evidence>
<dbReference type="PANTHER" id="PTHR33835:SF1">
    <property type="entry name" value="METALLO-BETA-LACTAMASE DOMAIN-CONTAINING PROTEIN"/>
    <property type="match status" value="1"/>
</dbReference>